<dbReference type="EMBL" id="CP122961">
    <property type="protein sequence ID" value="WGI26697.1"/>
    <property type="molecule type" value="Genomic_DNA"/>
</dbReference>
<feature type="chain" id="PRO_5047195173" evidence="11">
    <location>
        <begin position="23"/>
        <end position="374"/>
    </location>
</feature>
<keyword evidence="5" id="KW-0812">Transmembrane</keyword>
<keyword evidence="6 11" id="KW-0732">Signal</keyword>
<dbReference type="Gene3D" id="2.40.160.10">
    <property type="entry name" value="Porin"/>
    <property type="match status" value="1"/>
</dbReference>
<dbReference type="PANTHER" id="PTHR34501:SF9">
    <property type="entry name" value="MAJOR OUTER MEMBRANE PROTEIN P.IA"/>
    <property type="match status" value="1"/>
</dbReference>
<evidence type="ECO:0000256" key="1">
    <source>
        <dbReference type="ARBA" id="ARBA00004571"/>
    </source>
</evidence>
<protein>
    <submittedName>
        <fullName evidence="13">Porin</fullName>
    </submittedName>
</protein>
<keyword evidence="4" id="KW-1134">Transmembrane beta strand</keyword>
<feature type="domain" description="Porin" evidence="12">
    <location>
        <begin position="7"/>
        <end position="345"/>
    </location>
</feature>
<comment type="subcellular location">
    <subcellularLocation>
        <location evidence="1">Cell outer membrane</location>
        <topology evidence="1">Multi-pass membrane protein</topology>
    </subcellularLocation>
</comment>
<gene>
    <name evidence="13" type="ORF">QEN58_06445</name>
</gene>
<feature type="signal peptide" evidence="11">
    <location>
        <begin position="1"/>
        <end position="22"/>
    </location>
</feature>
<evidence type="ECO:0000256" key="3">
    <source>
        <dbReference type="ARBA" id="ARBA00022448"/>
    </source>
</evidence>
<evidence type="ECO:0000259" key="12">
    <source>
        <dbReference type="Pfam" id="PF13609"/>
    </source>
</evidence>
<evidence type="ECO:0000256" key="9">
    <source>
        <dbReference type="ARBA" id="ARBA00023136"/>
    </source>
</evidence>
<dbReference type="Proteomes" id="UP001179830">
    <property type="component" value="Chromosome"/>
</dbReference>
<name>A0ABY8LQJ5_9GAMM</name>
<dbReference type="PANTHER" id="PTHR34501">
    <property type="entry name" value="PROTEIN YDDL-RELATED"/>
    <property type="match status" value="1"/>
</dbReference>
<evidence type="ECO:0000313" key="13">
    <source>
        <dbReference type="EMBL" id="WGI26697.1"/>
    </source>
</evidence>
<keyword evidence="10" id="KW-0998">Cell outer membrane</keyword>
<evidence type="ECO:0000256" key="8">
    <source>
        <dbReference type="ARBA" id="ARBA00023114"/>
    </source>
</evidence>
<evidence type="ECO:0000256" key="11">
    <source>
        <dbReference type="SAM" id="SignalP"/>
    </source>
</evidence>
<accession>A0ABY8LQJ5</accession>
<dbReference type="InterPro" id="IPR023614">
    <property type="entry name" value="Porin_dom_sf"/>
</dbReference>
<evidence type="ECO:0000256" key="6">
    <source>
        <dbReference type="ARBA" id="ARBA00022729"/>
    </source>
</evidence>
<keyword evidence="8" id="KW-0626">Porin</keyword>
<dbReference type="Pfam" id="PF13609">
    <property type="entry name" value="Porin_4"/>
    <property type="match status" value="1"/>
</dbReference>
<dbReference type="InterPro" id="IPR050298">
    <property type="entry name" value="Gram-neg_bact_OMP"/>
</dbReference>
<dbReference type="CDD" id="cd00342">
    <property type="entry name" value="gram_neg_porins"/>
    <property type="match status" value="1"/>
</dbReference>
<keyword evidence="9" id="KW-0472">Membrane</keyword>
<evidence type="ECO:0000256" key="7">
    <source>
        <dbReference type="ARBA" id="ARBA00023065"/>
    </source>
</evidence>
<evidence type="ECO:0000256" key="2">
    <source>
        <dbReference type="ARBA" id="ARBA00011233"/>
    </source>
</evidence>
<organism evidence="13 14">
    <name type="scientific">Halomonas alkaliantarctica</name>
    <dbReference type="NCBI Taxonomy" id="232346"/>
    <lineage>
        <taxon>Bacteria</taxon>
        <taxon>Pseudomonadati</taxon>
        <taxon>Pseudomonadota</taxon>
        <taxon>Gammaproteobacteria</taxon>
        <taxon>Oceanospirillales</taxon>
        <taxon>Halomonadaceae</taxon>
        <taxon>Halomonas</taxon>
    </lineage>
</organism>
<dbReference type="RefSeq" id="WP_280106306.1">
    <property type="nucleotide sequence ID" value="NZ_CP122961.1"/>
</dbReference>
<sequence>MKKTLLATAIVGAMGASAAAQAGTVYDQDGTKLDLYGRVVYGITTGGPEDAPGAGEKTDGSEFVDLGSRFGFIANHEVTRDMSVFARMEFRGDADAQNANGFDTVRNTYLGVKSNSWGSVQAGNFDSVYYRSGDVIFDVPENAGWEQLGAIAADSRGDAISYSTPDLSGFRAHVQAKHLSGNGDVVAGQDNSSTWTTAAAVDYTINDLYMSLGYSQGKDVSDRGASYDGGDPYADDVPYAAGEDLFGFFANYDFTDAFSMRFKYEQITDTLSDEELAARGRFDAEESIAGLGATYDYGMGEIYGQYARIGMAADDADDKDRWMLGGNYRFSQPMYVFAEVYQQDDGTDLDNSVRDNIRNLDDEILTTVGVRYDF</sequence>
<evidence type="ECO:0000256" key="4">
    <source>
        <dbReference type="ARBA" id="ARBA00022452"/>
    </source>
</evidence>
<evidence type="ECO:0000256" key="10">
    <source>
        <dbReference type="ARBA" id="ARBA00023237"/>
    </source>
</evidence>
<keyword evidence="14" id="KW-1185">Reference proteome</keyword>
<evidence type="ECO:0000313" key="14">
    <source>
        <dbReference type="Proteomes" id="UP001179830"/>
    </source>
</evidence>
<reference evidence="13" key="1">
    <citation type="submission" date="2023-04" db="EMBL/GenBank/DDBJ databases">
        <title>Complete genome sequence of Halomonas alkaliantarctica MSP3 isolated from marine sediment, Jeju Island.</title>
        <authorList>
            <person name="Park S.-J."/>
        </authorList>
    </citation>
    <scope>NUCLEOTIDE SEQUENCE</scope>
    <source>
        <strain evidence="13">MSP3</strain>
    </source>
</reference>
<dbReference type="InterPro" id="IPR001702">
    <property type="entry name" value="Porin_Gram-ve"/>
</dbReference>
<comment type="subunit">
    <text evidence="2">Homotrimer.</text>
</comment>
<keyword evidence="3" id="KW-0813">Transport</keyword>
<dbReference type="PRINTS" id="PR00182">
    <property type="entry name" value="ECOLNEIPORIN"/>
</dbReference>
<proteinExistence type="predicted"/>
<evidence type="ECO:0000256" key="5">
    <source>
        <dbReference type="ARBA" id="ARBA00022692"/>
    </source>
</evidence>
<keyword evidence="7" id="KW-0406">Ion transport</keyword>
<dbReference type="InterPro" id="IPR033900">
    <property type="entry name" value="Gram_neg_porin_domain"/>
</dbReference>
<dbReference type="SUPFAM" id="SSF56935">
    <property type="entry name" value="Porins"/>
    <property type="match status" value="1"/>
</dbReference>